<dbReference type="Proteomes" id="UP001148662">
    <property type="component" value="Unassembled WGS sequence"/>
</dbReference>
<accession>A0ACC1T1E2</accession>
<protein>
    <submittedName>
        <fullName evidence="1">Uncharacterized protein</fullName>
    </submittedName>
</protein>
<organism evidence="1 2">
    <name type="scientific">Phlebia brevispora</name>
    <dbReference type="NCBI Taxonomy" id="194682"/>
    <lineage>
        <taxon>Eukaryota</taxon>
        <taxon>Fungi</taxon>
        <taxon>Dikarya</taxon>
        <taxon>Basidiomycota</taxon>
        <taxon>Agaricomycotina</taxon>
        <taxon>Agaricomycetes</taxon>
        <taxon>Polyporales</taxon>
        <taxon>Meruliaceae</taxon>
        <taxon>Phlebia</taxon>
    </lineage>
</organism>
<proteinExistence type="predicted"/>
<reference evidence="1" key="1">
    <citation type="submission" date="2022-07" db="EMBL/GenBank/DDBJ databases">
        <title>Genome Sequence of Phlebia brevispora.</title>
        <authorList>
            <person name="Buettner E."/>
        </authorList>
    </citation>
    <scope>NUCLEOTIDE SEQUENCE</scope>
    <source>
        <strain evidence="1">MPL23</strain>
    </source>
</reference>
<keyword evidence="2" id="KW-1185">Reference proteome</keyword>
<gene>
    <name evidence="1" type="ORF">NM688_g5067</name>
</gene>
<dbReference type="EMBL" id="JANHOG010000901">
    <property type="protein sequence ID" value="KAJ3550486.1"/>
    <property type="molecule type" value="Genomic_DNA"/>
</dbReference>
<name>A0ACC1T1E2_9APHY</name>
<evidence type="ECO:0000313" key="1">
    <source>
        <dbReference type="EMBL" id="KAJ3550486.1"/>
    </source>
</evidence>
<evidence type="ECO:0000313" key="2">
    <source>
        <dbReference type="Proteomes" id="UP001148662"/>
    </source>
</evidence>
<sequence length="333" mass="36328">MNSTNVTVPDAALMLAEINIGATVGVGYLGVAFASMLYGITCVQTYNYYQSSKSRSDQPTLKWLVAVLLLLDTLHQVFVVWSLYHYLIENFANPTAIITEVWTVNAGIIVNVKFCFLRSGNLYGGPCLEVSVMPSVSHNPWITGFCVPTVGGSSVCDEPQIQIYSQEVVTELIARLKTLGITALCTMAAADMSIAATMIFYLRRNRTGFRRSDNIISKLIILTVTTGTVTTCFTIADAIAYIAAPTTFYILFFTFTLSKLYINSLLTTLNTRDVIRNFGRYGGNTDINTIPLTNLGIERGNASPLDVVVSETKIVAISDGKNMSEASVPSFHA</sequence>
<comment type="caution">
    <text evidence="1">The sequence shown here is derived from an EMBL/GenBank/DDBJ whole genome shotgun (WGS) entry which is preliminary data.</text>
</comment>